<evidence type="ECO:0000256" key="1">
    <source>
        <dbReference type="ARBA" id="ARBA00004651"/>
    </source>
</evidence>
<feature type="transmembrane region" description="Helical" evidence="8">
    <location>
        <begin position="50"/>
        <end position="72"/>
    </location>
</feature>
<dbReference type="PROSITE" id="PS50928">
    <property type="entry name" value="ABC_TM1"/>
    <property type="match status" value="1"/>
</dbReference>
<feature type="transmembrane region" description="Helical" evidence="8">
    <location>
        <begin position="78"/>
        <end position="99"/>
    </location>
</feature>
<comment type="subcellular location">
    <subcellularLocation>
        <location evidence="1 8">Cell membrane</location>
        <topology evidence="1 8">Multi-pass membrane protein</topology>
    </subcellularLocation>
</comment>
<dbReference type="InterPro" id="IPR010065">
    <property type="entry name" value="AA_ABC_transptr_permease_3TM"/>
</dbReference>
<dbReference type="SUPFAM" id="SSF161098">
    <property type="entry name" value="MetI-like"/>
    <property type="match status" value="1"/>
</dbReference>
<evidence type="ECO:0000256" key="4">
    <source>
        <dbReference type="ARBA" id="ARBA00022692"/>
    </source>
</evidence>
<keyword evidence="4 8" id="KW-0812">Transmembrane</keyword>
<accession>A0A556CAB5</accession>
<name>A0A556CAB5_BREAU</name>
<feature type="domain" description="ABC transmembrane type-1" evidence="9">
    <location>
        <begin position="16"/>
        <end position="204"/>
    </location>
</feature>
<dbReference type="AlphaFoldDB" id="A0A556CAB5"/>
<evidence type="ECO:0000256" key="8">
    <source>
        <dbReference type="RuleBase" id="RU363032"/>
    </source>
</evidence>
<feature type="transmembrane region" description="Helical" evidence="8">
    <location>
        <begin position="20"/>
        <end position="43"/>
    </location>
</feature>
<dbReference type="EMBL" id="VLTK01000010">
    <property type="protein sequence ID" value="TSI13968.1"/>
    <property type="molecule type" value="Genomic_DNA"/>
</dbReference>
<feature type="transmembrane region" description="Helical" evidence="8">
    <location>
        <begin position="185"/>
        <end position="205"/>
    </location>
</feature>
<evidence type="ECO:0000313" key="10">
    <source>
        <dbReference type="EMBL" id="TSI13968.1"/>
    </source>
</evidence>
<dbReference type="NCBIfam" id="TIGR01726">
    <property type="entry name" value="HEQRo_perm_3TM"/>
    <property type="match status" value="1"/>
</dbReference>
<dbReference type="PANTHER" id="PTHR30614">
    <property type="entry name" value="MEMBRANE COMPONENT OF AMINO ACID ABC TRANSPORTER"/>
    <property type="match status" value="1"/>
</dbReference>
<evidence type="ECO:0000259" key="9">
    <source>
        <dbReference type="PROSITE" id="PS50928"/>
    </source>
</evidence>
<dbReference type="InterPro" id="IPR000515">
    <property type="entry name" value="MetI-like"/>
</dbReference>
<reference evidence="10 11" key="1">
    <citation type="submission" date="2019-07" db="EMBL/GenBank/DDBJ databases">
        <title>Draft genome sequence of Brevibacterium aurantiacum XU54 isolated from Xinjiang China.</title>
        <authorList>
            <person name="Xu X."/>
        </authorList>
    </citation>
    <scope>NUCLEOTIDE SEQUENCE [LARGE SCALE GENOMIC DNA]</scope>
    <source>
        <strain evidence="10 11">XU54</strain>
    </source>
</reference>
<dbReference type="CDD" id="cd06261">
    <property type="entry name" value="TM_PBP2"/>
    <property type="match status" value="1"/>
</dbReference>
<protein>
    <submittedName>
        <fullName evidence="10">Amino acid ABC transporter permease</fullName>
    </submittedName>
</protein>
<evidence type="ECO:0000256" key="5">
    <source>
        <dbReference type="ARBA" id="ARBA00022970"/>
    </source>
</evidence>
<dbReference type="Proteomes" id="UP000316406">
    <property type="component" value="Unassembled WGS sequence"/>
</dbReference>
<dbReference type="GO" id="GO:0015184">
    <property type="term" value="F:L-cystine transmembrane transporter activity"/>
    <property type="evidence" value="ECO:0007669"/>
    <property type="project" value="TreeGrafter"/>
</dbReference>
<keyword evidence="3" id="KW-1003">Cell membrane</keyword>
<dbReference type="GO" id="GO:0043190">
    <property type="term" value="C:ATP-binding cassette (ABC) transporter complex"/>
    <property type="evidence" value="ECO:0007669"/>
    <property type="project" value="InterPro"/>
</dbReference>
<evidence type="ECO:0000256" key="3">
    <source>
        <dbReference type="ARBA" id="ARBA00022475"/>
    </source>
</evidence>
<keyword evidence="6 8" id="KW-1133">Transmembrane helix</keyword>
<keyword evidence="11" id="KW-1185">Reference proteome</keyword>
<dbReference type="Pfam" id="PF00528">
    <property type="entry name" value="BPD_transp_1"/>
    <property type="match status" value="1"/>
</dbReference>
<dbReference type="PANTHER" id="PTHR30614:SF0">
    <property type="entry name" value="L-CYSTINE TRANSPORT SYSTEM PERMEASE PROTEIN TCYL"/>
    <property type="match status" value="1"/>
</dbReference>
<keyword evidence="7 8" id="KW-0472">Membrane</keyword>
<organism evidence="10 11">
    <name type="scientific">Brevibacterium aurantiacum</name>
    <dbReference type="NCBI Taxonomy" id="273384"/>
    <lineage>
        <taxon>Bacteria</taxon>
        <taxon>Bacillati</taxon>
        <taxon>Actinomycetota</taxon>
        <taxon>Actinomycetes</taxon>
        <taxon>Micrococcales</taxon>
        <taxon>Brevibacteriaceae</taxon>
        <taxon>Brevibacterium</taxon>
    </lineage>
</organism>
<dbReference type="OrthoDB" id="92598at2"/>
<comment type="similarity">
    <text evidence="8">Belongs to the binding-protein-dependent transport system permease family.</text>
</comment>
<sequence length="212" mass="22589">MFEHWIEWLPQLLNGLGTSLLLTACVALIGFPLGLVLGLLATAPSRLVRALVIAFIEVFRGIPLLAVIYLLYFGLPATGVTMAAFTTIVVGHSLNLGAYSSEVFRAGILHVGAGQREAAASLGITGRHAFFHVVLPQAIRAIPGPLMSMLIMVFQSTSLAFAIGVSEMTSTAFSIGSMTFEYLNVLVLAGLIYAVLCIVSARIVARVEEKLN</sequence>
<evidence type="ECO:0000256" key="6">
    <source>
        <dbReference type="ARBA" id="ARBA00022989"/>
    </source>
</evidence>
<evidence type="ECO:0000256" key="7">
    <source>
        <dbReference type="ARBA" id="ARBA00023136"/>
    </source>
</evidence>
<evidence type="ECO:0000256" key="2">
    <source>
        <dbReference type="ARBA" id="ARBA00022448"/>
    </source>
</evidence>
<keyword evidence="5" id="KW-0029">Amino-acid transport</keyword>
<keyword evidence="2 8" id="KW-0813">Transport</keyword>
<feature type="transmembrane region" description="Helical" evidence="8">
    <location>
        <begin position="146"/>
        <end position="165"/>
    </location>
</feature>
<dbReference type="RefSeq" id="WP_143923700.1">
    <property type="nucleotide sequence ID" value="NZ_VLTK01000010.1"/>
</dbReference>
<dbReference type="Gene3D" id="1.10.3720.10">
    <property type="entry name" value="MetI-like"/>
    <property type="match status" value="1"/>
</dbReference>
<dbReference type="InterPro" id="IPR035906">
    <property type="entry name" value="MetI-like_sf"/>
</dbReference>
<proteinExistence type="inferred from homology"/>
<comment type="caution">
    <text evidence="10">The sequence shown here is derived from an EMBL/GenBank/DDBJ whole genome shotgun (WGS) entry which is preliminary data.</text>
</comment>
<gene>
    <name evidence="10" type="ORF">FO013_16810</name>
</gene>
<evidence type="ECO:0000313" key="11">
    <source>
        <dbReference type="Proteomes" id="UP000316406"/>
    </source>
</evidence>
<dbReference type="InterPro" id="IPR043429">
    <property type="entry name" value="ArtM/GltK/GlnP/TcyL/YhdX-like"/>
</dbReference>